<name>A0A150FYG1_GONPE</name>
<proteinExistence type="predicted"/>
<reference evidence="3" key="1">
    <citation type="journal article" date="2016" name="Nat. Commun.">
        <title>The Gonium pectorale genome demonstrates co-option of cell cycle regulation during the evolution of multicellularity.</title>
        <authorList>
            <person name="Hanschen E.R."/>
            <person name="Marriage T.N."/>
            <person name="Ferris P.J."/>
            <person name="Hamaji T."/>
            <person name="Toyoda A."/>
            <person name="Fujiyama A."/>
            <person name="Neme R."/>
            <person name="Noguchi H."/>
            <person name="Minakuchi Y."/>
            <person name="Suzuki M."/>
            <person name="Kawai-Toyooka H."/>
            <person name="Smith D.R."/>
            <person name="Sparks H."/>
            <person name="Anderson J."/>
            <person name="Bakaric R."/>
            <person name="Luria V."/>
            <person name="Karger A."/>
            <person name="Kirschner M.W."/>
            <person name="Durand P.M."/>
            <person name="Michod R.E."/>
            <person name="Nozaki H."/>
            <person name="Olson B.J."/>
        </authorList>
    </citation>
    <scope>NUCLEOTIDE SEQUENCE [LARGE SCALE GENOMIC DNA]</scope>
    <source>
        <strain evidence="3">NIES-2863</strain>
    </source>
</reference>
<dbReference type="Proteomes" id="UP000075714">
    <property type="component" value="Unassembled WGS sequence"/>
</dbReference>
<feature type="compositionally biased region" description="Polar residues" evidence="1">
    <location>
        <begin position="558"/>
        <end position="574"/>
    </location>
</feature>
<organism evidence="2 3">
    <name type="scientific">Gonium pectorale</name>
    <name type="common">Green alga</name>
    <dbReference type="NCBI Taxonomy" id="33097"/>
    <lineage>
        <taxon>Eukaryota</taxon>
        <taxon>Viridiplantae</taxon>
        <taxon>Chlorophyta</taxon>
        <taxon>core chlorophytes</taxon>
        <taxon>Chlorophyceae</taxon>
        <taxon>CS clade</taxon>
        <taxon>Chlamydomonadales</taxon>
        <taxon>Volvocaceae</taxon>
        <taxon>Gonium</taxon>
    </lineage>
</organism>
<gene>
    <name evidence="2" type="ORF">GPECTOR_127g531</name>
</gene>
<feature type="compositionally biased region" description="Gly residues" evidence="1">
    <location>
        <begin position="491"/>
        <end position="508"/>
    </location>
</feature>
<dbReference type="AlphaFoldDB" id="A0A150FYG1"/>
<feature type="compositionally biased region" description="Low complexity" evidence="1">
    <location>
        <begin position="185"/>
        <end position="200"/>
    </location>
</feature>
<accession>A0A150FYG1</accession>
<evidence type="ECO:0008006" key="4">
    <source>
        <dbReference type="Google" id="ProtNLM"/>
    </source>
</evidence>
<feature type="region of interest" description="Disordered" evidence="1">
    <location>
        <begin position="212"/>
        <end position="238"/>
    </location>
</feature>
<feature type="compositionally biased region" description="Low complexity" evidence="1">
    <location>
        <begin position="212"/>
        <end position="232"/>
    </location>
</feature>
<feature type="compositionally biased region" description="Low complexity" evidence="1">
    <location>
        <begin position="469"/>
        <end position="488"/>
    </location>
</feature>
<dbReference type="EMBL" id="LSYV01000127">
    <property type="protein sequence ID" value="KXZ42653.1"/>
    <property type="molecule type" value="Genomic_DNA"/>
</dbReference>
<protein>
    <recommendedName>
        <fullName evidence="4">TIR domain-containing protein</fullName>
    </recommendedName>
</protein>
<comment type="caution">
    <text evidence="2">The sequence shown here is derived from an EMBL/GenBank/DDBJ whole genome shotgun (WGS) entry which is preliminary data.</text>
</comment>
<sequence>MCQDSFISYGAVRKLIKNADTAARGDVDAASAIRALGYLVGGAGSGTGHLAAVEDLFLSGTVYRMRGELAARRQPDDVTAAIGDFLAAVAACPASHLRLLDASLLPLLPAWMAPPGAASAAAAGPSGGGFVEAAYFLSLSEVAAGSMRTDAFFEGLMRAVAHPAALGALQQQAAAGGGSGGGGAQSQSAPGEGAAANGGALANGGAKPLPAAGSLSASGAPPGAAASPRLSGPGDGGTVHDFTSIPLESVLHSIKCLATSPNMGRRLATPGTPSYVVLRILDVIVSSQQHHAAGTIGRAAWLARATAATQTLLRLASCGEVLPALRAAGAISALRVLALEAEDPRVTEPARAALLHLGDGGHVGCTSRAAVAAFRTMYGEGDVALAGLEPEFDGRTLSSDWAHMITCCRNLVVVLTEHLLASTEHLREMEFAVGAGVHVVLVVPEGSRWPDAQGNKAHRVSFTSEGDLPTQSSPQRTRQQSLQGGLDEASGRGGGAGGGGGHGGGGGLDPDPDGDAPQLPWPWCRLFDGSGDGEDEELQRYPRALSVGPGGGLGGTRETASGSAVRLSSSNASPPLTGGILASHASRRATARQRSSINRHAALQLQQQQQYFMVQQQWMTEYMQQQQQPAAGQEAAAAGGDGAGAGPAAAVAGTASAGAGDAAVLSQLLALQLEMVRYEMRQAVQAGATAAANAGGGGGGGGGGQQGGRVSALAMFDAAGADDDPGGGRVASPSALIASVTSPATAQAALLMAGRGRQYGGGGGAGGPGAPAALMRGSSTTAIVAAAAATAAASNKGLGMNTLPPLMGQLANSSGSGTLSPPTAAKMVERTDGQPLRKAQQQMLLQQQQQVVGRH</sequence>
<feature type="region of interest" description="Disordered" evidence="1">
    <location>
        <begin position="463"/>
        <end position="580"/>
    </location>
</feature>
<evidence type="ECO:0000313" key="3">
    <source>
        <dbReference type="Proteomes" id="UP000075714"/>
    </source>
</evidence>
<feature type="region of interest" description="Disordered" evidence="1">
    <location>
        <begin position="173"/>
        <end position="200"/>
    </location>
</feature>
<evidence type="ECO:0000313" key="2">
    <source>
        <dbReference type="EMBL" id="KXZ42653.1"/>
    </source>
</evidence>
<keyword evidence="3" id="KW-1185">Reference proteome</keyword>
<dbReference type="OrthoDB" id="547661at2759"/>
<feature type="compositionally biased region" description="Gly residues" evidence="1">
    <location>
        <begin position="175"/>
        <end position="184"/>
    </location>
</feature>
<evidence type="ECO:0000256" key="1">
    <source>
        <dbReference type="SAM" id="MobiDB-lite"/>
    </source>
</evidence>